<dbReference type="Gene3D" id="1.10.510.10">
    <property type="entry name" value="Transferase(Phosphotransferase) domain 1"/>
    <property type="match status" value="1"/>
</dbReference>
<evidence type="ECO:0000313" key="3">
    <source>
        <dbReference type="EMBL" id="WVZ51200.1"/>
    </source>
</evidence>
<dbReference type="SUPFAM" id="SSF56112">
    <property type="entry name" value="Protein kinase-like (PK-like)"/>
    <property type="match status" value="1"/>
</dbReference>
<dbReference type="EMBL" id="CP144745">
    <property type="protein sequence ID" value="WVZ51200.1"/>
    <property type="molecule type" value="Genomic_DNA"/>
</dbReference>
<feature type="region of interest" description="Disordered" evidence="1">
    <location>
        <begin position="45"/>
        <end position="66"/>
    </location>
</feature>
<reference evidence="3 4" key="1">
    <citation type="submission" date="2024-02" db="EMBL/GenBank/DDBJ databases">
        <title>High-quality chromosome-scale genome assembly of Pensacola bahiagrass (Paspalum notatum Flugge var. saurae).</title>
        <authorList>
            <person name="Vega J.M."/>
            <person name="Podio M."/>
            <person name="Orjuela J."/>
            <person name="Siena L.A."/>
            <person name="Pessino S.C."/>
            <person name="Combes M.C."/>
            <person name="Mariac C."/>
            <person name="Albertini E."/>
            <person name="Pupilli F."/>
            <person name="Ortiz J.P.A."/>
            <person name="Leblanc O."/>
        </authorList>
    </citation>
    <scope>NUCLEOTIDE SEQUENCE [LARGE SCALE GENOMIC DNA]</scope>
    <source>
        <strain evidence="3">R1</strain>
        <tissue evidence="3">Leaf</tissue>
    </source>
</reference>
<feature type="non-terminal residue" evidence="3">
    <location>
        <position position="142"/>
    </location>
</feature>
<dbReference type="InterPro" id="IPR000719">
    <property type="entry name" value="Prot_kinase_dom"/>
</dbReference>
<organism evidence="3 4">
    <name type="scientific">Paspalum notatum var. saurae</name>
    <dbReference type="NCBI Taxonomy" id="547442"/>
    <lineage>
        <taxon>Eukaryota</taxon>
        <taxon>Viridiplantae</taxon>
        <taxon>Streptophyta</taxon>
        <taxon>Embryophyta</taxon>
        <taxon>Tracheophyta</taxon>
        <taxon>Spermatophyta</taxon>
        <taxon>Magnoliopsida</taxon>
        <taxon>Liliopsida</taxon>
        <taxon>Poales</taxon>
        <taxon>Poaceae</taxon>
        <taxon>PACMAD clade</taxon>
        <taxon>Panicoideae</taxon>
        <taxon>Andropogonodae</taxon>
        <taxon>Paspaleae</taxon>
        <taxon>Paspalinae</taxon>
        <taxon>Paspalum</taxon>
    </lineage>
</organism>
<dbReference type="PANTHER" id="PTHR45707">
    <property type="entry name" value="C2 CALCIUM/LIPID-BINDING PLANT PHOSPHORIBOSYLTRANSFERASE FAMILY PROTEIN"/>
    <property type="match status" value="1"/>
</dbReference>
<sequence>MSVLADPIAILFRTCMPPEFLKKGKASTKVDIYSFGLIILEMVTGKSRKSSSSSSPTEKQNLYGKGRIKEVREHWEKKDIEKIKDASMDTKLDDEIEKCIEITLDCMVEDPEMRPDIATLARRLNDASPAASYKSRPHEINL</sequence>
<gene>
    <name evidence="3" type="ORF">U9M48_002362</name>
</gene>
<feature type="domain" description="Protein kinase" evidence="2">
    <location>
        <begin position="16"/>
        <end position="119"/>
    </location>
</feature>
<dbReference type="GO" id="GO:0005524">
    <property type="term" value="F:ATP binding"/>
    <property type="evidence" value="ECO:0007669"/>
    <property type="project" value="InterPro"/>
</dbReference>
<keyword evidence="4" id="KW-1185">Reference proteome</keyword>
<accession>A0AAQ3PJD4</accession>
<name>A0AAQ3PJD4_PASNO</name>
<dbReference type="AlphaFoldDB" id="A0AAQ3PJD4"/>
<dbReference type="GO" id="GO:0004672">
    <property type="term" value="F:protein kinase activity"/>
    <property type="evidence" value="ECO:0007669"/>
    <property type="project" value="InterPro"/>
</dbReference>
<dbReference type="InterPro" id="IPR011009">
    <property type="entry name" value="Kinase-like_dom_sf"/>
</dbReference>
<dbReference type="Pfam" id="PF00069">
    <property type="entry name" value="Pkinase"/>
    <property type="match status" value="1"/>
</dbReference>
<protein>
    <recommendedName>
        <fullName evidence="2">Protein kinase domain-containing protein</fullName>
    </recommendedName>
</protein>
<evidence type="ECO:0000259" key="2">
    <source>
        <dbReference type="Pfam" id="PF00069"/>
    </source>
</evidence>
<evidence type="ECO:0000256" key="1">
    <source>
        <dbReference type="SAM" id="MobiDB-lite"/>
    </source>
</evidence>
<dbReference type="Proteomes" id="UP001341281">
    <property type="component" value="Chromosome 01"/>
</dbReference>
<evidence type="ECO:0000313" key="4">
    <source>
        <dbReference type="Proteomes" id="UP001341281"/>
    </source>
</evidence>
<proteinExistence type="predicted"/>